<dbReference type="InterPro" id="IPR038010">
    <property type="entry name" value="YhfW_C"/>
</dbReference>
<dbReference type="Proteomes" id="UP001500218">
    <property type="component" value="Unassembled WGS sequence"/>
</dbReference>
<keyword evidence="1" id="KW-0001">2Fe-2S</keyword>
<evidence type="ECO:0000256" key="5">
    <source>
        <dbReference type="ARBA" id="ARBA00023157"/>
    </source>
</evidence>
<dbReference type="InterPro" id="IPR005805">
    <property type="entry name" value="Rieske_Fe-S_prot_C"/>
</dbReference>
<dbReference type="CDD" id="cd03477">
    <property type="entry name" value="Rieske_YhfW_C"/>
    <property type="match status" value="1"/>
</dbReference>
<evidence type="ECO:0000313" key="7">
    <source>
        <dbReference type="EMBL" id="GAA1802541.1"/>
    </source>
</evidence>
<dbReference type="PRINTS" id="PR00162">
    <property type="entry name" value="RIESKE"/>
</dbReference>
<name>A0ABP4Y9P4_9ACTN</name>
<dbReference type="PANTHER" id="PTHR13847:SF274">
    <property type="entry name" value="RIESKE 2FE-2S IRON-SULFUR PROTEIN YHFW-RELATED"/>
    <property type="match status" value="1"/>
</dbReference>
<comment type="caution">
    <text evidence="7">The sequence shown here is derived from an EMBL/GenBank/DDBJ whole genome shotgun (WGS) entry which is preliminary data.</text>
</comment>
<dbReference type="PROSITE" id="PS51296">
    <property type="entry name" value="RIESKE"/>
    <property type="match status" value="1"/>
</dbReference>
<organism evidence="7 8">
    <name type="scientific">Luedemannella flava</name>
    <dbReference type="NCBI Taxonomy" id="349316"/>
    <lineage>
        <taxon>Bacteria</taxon>
        <taxon>Bacillati</taxon>
        <taxon>Actinomycetota</taxon>
        <taxon>Actinomycetes</taxon>
        <taxon>Micromonosporales</taxon>
        <taxon>Micromonosporaceae</taxon>
        <taxon>Luedemannella</taxon>
    </lineage>
</organism>
<reference evidence="8" key="1">
    <citation type="journal article" date="2019" name="Int. J. Syst. Evol. Microbiol.">
        <title>The Global Catalogue of Microorganisms (GCM) 10K type strain sequencing project: providing services to taxonomists for standard genome sequencing and annotation.</title>
        <authorList>
            <consortium name="The Broad Institute Genomics Platform"/>
            <consortium name="The Broad Institute Genome Sequencing Center for Infectious Disease"/>
            <person name="Wu L."/>
            <person name="Ma J."/>
        </authorList>
    </citation>
    <scope>NUCLEOTIDE SEQUENCE [LARGE SCALE GENOMIC DNA]</scope>
    <source>
        <strain evidence="8">JCM 13250</strain>
    </source>
</reference>
<keyword evidence="5" id="KW-1015">Disulfide bond</keyword>
<protein>
    <submittedName>
        <fullName evidence="7">FAD-dependent oxidoreductase</fullName>
    </submittedName>
</protein>
<dbReference type="InterPro" id="IPR036188">
    <property type="entry name" value="FAD/NAD-bd_sf"/>
</dbReference>
<evidence type="ECO:0000256" key="2">
    <source>
        <dbReference type="ARBA" id="ARBA00022723"/>
    </source>
</evidence>
<dbReference type="InterPro" id="IPR006076">
    <property type="entry name" value="FAD-dep_OxRdtase"/>
</dbReference>
<keyword evidence="4" id="KW-0411">Iron-sulfur</keyword>
<keyword evidence="2" id="KW-0479">Metal-binding</keyword>
<evidence type="ECO:0000256" key="1">
    <source>
        <dbReference type="ARBA" id="ARBA00022714"/>
    </source>
</evidence>
<dbReference type="InterPro" id="IPR017941">
    <property type="entry name" value="Rieske_2Fe-2S"/>
</dbReference>
<dbReference type="SUPFAM" id="SSF50022">
    <property type="entry name" value="ISP domain"/>
    <property type="match status" value="1"/>
</dbReference>
<evidence type="ECO:0000259" key="6">
    <source>
        <dbReference type="PROSITE" id="PS51296"/>
    </source>
</evidence>
<dbReference type="Pfam" id="PF01266">
    <property type="entry name" value="DAO"/>
    <property type="match status" value="1"/>
</dbReference>
<keyword evidence="8" id="KW-1185">Reference proteome</keyword>
<dbReference type="EMBL" id="BAAALT010000064">
    <property type="protein sequence ID" value="GAA1802541.1"/>
    <property type="molecule type" value="Genomic_DNA"/>
</dbReference>
<accession>A0ABP4Y9P4</accession>
<dbReference type="Pfam" id="PF00355">
    <property type="entry name" value="Rieske"/>
    <property type="match status" value="1"/>
</dbReference>
<dbReference type="RefSeq" id="WP_344129971.1">
    <property type="nucleotide sequence ID" value="NZ_BAAALT010000064.1"/>
</dbReference>
<sequence length="506" mass="53238">MAELTSYWTATSATTDHPRLAADIEVDVAVIGGGIAGICTAWELARAGRGVVVLEADRVAASTTGNTTAKVSAAHGLVYDRLRSSMGAEVARLYASAQLDALGRVRETVADLGIACDLEERASYCYVTDPGQVGPLRDEADAASAAGLPASLVTATGLPFAVAAAVRVDGQAQFHPRGYLLALADDLVARGGQIVERTRVTSMDAGEPCRLVTEAGATVTATDVVVATHYPFVDRVGLFSRLKPRRELVVAGTIPADADPEGMYLTTEENTRSVRTAPYREGQRLLIVTGEHFTPGDGDVESRWARLADWATANFGVEGLSYRWAAQDNLTPDRMPFVGALPHGKDHAYVATGFNAWGMTNGVMAGRLLAALLTGRSLPWAPTFDPSRVRPLVEGPAVVRANTAVAAHFVGDRMTTGAGSVAELPAGAGAVIRVDGQRRAVYRDDAGQLHAVSATCTHLGCTVAFNDAERTWDCPCHGSRFDPDGAVLHGPATTALPPAPEDLTSR</sequence>
<dbReference type="Gene3D" id="3.30.9.10">
    <property type="entry name" value="D-Amino Acid Oxidase, subunit A, domain 2"/>
    <property type="match status" value="1"/>
</dbReference>
<dbReference type="Gene3D" id="3.50.50.60">
    <property type="entry name" value="FAD/NAD(P)-binding domain"/>
    <property type="match status" value="1"/>
</dbReference>
<keyword evidence="3" id="KW-0408">Iron</keyword>
<dbReference type="PANTHER" id="PTHR13847">
    <property type="entry name" value="SARCOSINE DEHYDROGENASE-RELATED"/>
    <property type="match status" value="1"/>
</dbReference>
<dbReference type="Gene3D" id="2.102.10.10">
    <property type="entry name" value="Rieske [2Fe-2S] iron-sulphur domain"/>
    <property type="match status" value="1"/>
</dbReference>
<gene>
    <name evidence="7" type="ORF">GCM10009682_25510</name>
</gene>
<evidence type="ECO:0000313" key="8">
    <source>
        <dbReference type="Proteomes" id="UP001500218"/>
    </source>
</evidence>
<evidence type="ECO:0000256" key="3">
    <source>
        <dbReference type="ARBA" id="ARBA00023004"/>
    </source>
</evidence>
<dbReference type="SUPFAM" id="SSF51905">
    <property type="entry name" value="FAD/NAD(P)-binding domain"/>
    <property type="match status" value="1"/>
</dbReference>
<dbReference type="InterPro" id="IPR036922">
    <property type="entry name" value="Rieske_2Fe-2S_sf"/>
</dbReference>
<evidence type="ECO:0000256" key="4">
    <source>
        <dbReference type="ARBA" id="ARBA00023014"/>
    </source>
</evidence>
<proteinExistence type="predicted"/>
<feature type="domain" description="Rieske" evidence="6">
    <location>
        <begin position="416"/>
        <end position="506"/>
    </location>
</feature>